<organism evidence="1 2">
    <name type="scientific">Agrocybe pediades</name>
    <dbReference type="NCBI Taxonomy" id="84607"/>
    <lineage>
        <taxon>Eukaryota</taxon>
        <taxon>Fungi</taxon>
        <taxon>Dikarya</taxon>
        <taxon>Basidiomycota</taxon>
        <taxon>Agaricomycotina</taxon>
        <taxon>Agaricomycetes</taxon>
        <taxon>Agaricomycetidae</taxon>
        <taxon>Agaricales</taxon>
        <taxon>Agaricineae</taxon>
        <taxon>Strophariaceae</taxon>
        <taxon>Agrocybe</taxon>
    </lineage>
</organism>
<evidence type="ECO:0000313" key="2">
    <source>
        <dbReference type="Proteomes" id="UP000521872"/>
    </source>
</evidence>
<dbReference type="AlphaFoldDB" id="A0A8H4VKC6"/>
<evidence type="ECO:0008006" key="3">
    <source>
        <dbReference type="Google" id="ProtNLM"/>
    </source>
</evidence>
<accession>A0A8H4VKC6</accession>
<reference evidence="1 2" key="1">
    <citation type="submission" date="2019-12" db="EMBL/GenBank/DDBJ databases">
        <authorList>
            <person name="Floudas D."/>
            <person name="Bentzer J."/>
            <person name="Ahren D."/>
            <person name="Johansson T."/>
            <person name="Persson P."/>
            <person name="Tunlid A."/>
        </authorList>
    </citation>
    <scope>NUCLEOTIDE SEQUENCE [LARGE SCALE GENOMIC DNA]</scope>
    <source>
        <strain evidence="1 2">CBS 102.39</strain>
    </source>
</reference>
<name>A0A8H4VKC6_9AGAR</name>
<gene>
    <name evidence="1" type="ORF">D9613_006537</name>
</gene>
<proteinExistence type="predicted"/>
<comment type="caution">
    <text evidence="1">The sequence shown here is derived from an EMBL/GenBank/DDBJ whole genome shotgun (WGS) entry which is preliminary data.</text>
</comment>
<protein>
    <recommendedName>
        <fullName evidence="3">F-box domain-containing protein</fullName>
    </recommendedName>
</protein>
<sequence length="234" mass="26940">MSGAASLYHDILWNIFDIIASTKDETGWQWRSGRSDEPPSHRVLRDASHTCAAWRNTLLSSPSLWGKCLTFDELFSSGEAWRLEVIRRSGDAPLYVTRLSEDTYPDEVEDWLMATFIKSNWNQIRSLNIIVWARLLETYLEIQSLPPANLVSCKCFFYGKDDDGSRHEYPQKQYYAIAMGEGAPCLRTLDISSKELYPLVLNINISAEPQRLSQLRELQINPAHEKKKKKKSRP</sequence>
<dbReference type="Proteomes" id="UP000521872">
    <property type="component" value="Unassembled WGS sequence"/>
</dbReference>
<dbReference type="EMBL" id="JAACJL010000058">
    <property type="protein sequence ID" value="KAF4611130.1"/>
    <property type="molecule type" value="Genomic_DNA"/>
</dbReference>
<evidence type="ECO:0000313" key="1">
    <source>
        <dbReference type="EMBL" id="KAF4611130.1"/>
    </source>
</evidence>
<keyword evidence="2" id="KW-1185">Reference proteome</keyword>